<dbReference type="EMBL" id="JACHGT010000003">
    <property type="protein sequence ID" value="MBB6033962.1"/>
    <property type="molecule type" value="Genomic_DNA"/>
</dbReference>
<dbReference type="AlphaFoldDB" id="A0A841FK77"/>
<feature type="transmembrane region" description="Helical" evidence="5">
    <location>
        <begin position="167"/>
        <end position="188"/>
    </location>
</feature>
<feature type="transmembrane region" description="Helical" evidence="5">
    <location>
        <begin position="137"/>
        <end position="155"/>
    </location>
</feature>
<evidence type="ECO:0000313" key="7">
    <source>
        <dbReference type="Proteomes" id="UP000548476"/>
    </source>
</evidence>
<accession>A0A841FK77</accession>
<dbReference type="RefSeq" id="WP_184786807.1">
    <property type="nucleotide sequence ID" value="NZ_BONT01000013.1"/>
</dbReference>
<dbReference type="Proteomes" id="UP000548476">
    <property type="component" value="Unassembled WGS sequence"/>
</dbReference>
<comment type="caution">
    <text evidence="6">The sequence shown here is derived from an EMBL/GenBank/DDBJ whole genome shotgun (WGS) entry which is preliminary data.</text>
</comment>
<feature type="transmembrane region" description="Helical" evidence="5">
    <location>
        <begin position="38"/>
        <end position="60"/>
    </location>
</feature>
<keyword evidence="4 5" id="KW-0472">Membrane</keyword>
<sequence length="296" mass="31300">MQVISTLLPIALGIVMLGLGLSLTVADFKRVAVYPRATLVALLCQVLLLPAACFGLILLFDPPPALAVGMMLLAASPGGSTANLFSHLFGGDVALNVTLTAVNSVLAVVTLPLVVNFSLDYFMSAEGAVGLQFDKSLQVFAIILIPVALGMFLRHRYPGFADRMAKPVRITSIVVLVLALAAAVFQEFEHIGEYIVAIGAVTLLFNVLSLAVGYWAPRLTRVGREQSIATCMEIGIHNGTLAIAIALSPTLLNDSRMAVPALTYGLWMFLTATAAGFLLRRGSRDETDSPSATAVS</sequence>
<keyword evidence="7" id="KW-1185">Reference proteome</keyword>
<name>A0A841FK77_9ACTN</name>
<evidence type="ECO:0000256" key="2">
    <source>
        <dbReference type="ARBA" id="ARBA00022692"/>
    </source>
</evidence>
<dbReference type="Gene3D" id="1.20.1530.20">
    <property type="match status" value="1"/>
</dbReference>
<feature type="transmembrane region" description="Helical" evidence="5">
    <location>
        <begin position="66"/>
        <end position="86"/>
    </location>
</feature>
<dbReference type="InterPro" id="IPR038770">
    <property type="entry name" value="Na+/solute_symporter_sf"/>
</dbReference>
<evidence type="ECO:0000256" key="3">
    <source>
        <dbReference type="ARBA" id="ARBA00022989"/>
    </source>
</evidence>
<proteinExistence type="predicted"/>
<keyword evidence="3 5" id="KW-1133">Transmembrane helix</keyword>
<evidence type="ECO:0000256" key="5">
    <source>
        <dbReference type="SAM" id="Phobius"/>
    </source>
</evidence>
<dbReference type="GO" id="GO:0016020">
    <property type="term" value="C:membrane"/>
    <property type="evidence" value="ECO:0007669"/>
    <property type="project" value="UniProtKB-SubCell"/>
</dbReference>
<evidence type="ECO:0000256" key="4">
    <source>
        <dbReference type="ARBA" id="ARBA00023136"/>
    </source>
</evidence>
<feature type="transmembrane region" description="Helical" evidence="5">
    <location>
        <begin position="228"/>
        <end position="252"/>
    </location>
</feature>
<feature type="transmembrane region" description="Helical" evidence="5">
    <location>
        <begin position="258"/>
        <end position="279"/>
    </location>
</feature>
<evidence type="ECO:0000313" key="6">
    <source>
        <dbReference type="EMBL" id="MBB6033962.1"/>
    </source>
</evidence>
<dbReference type="PANTHER" id="PTHR10361:SF24">
    <property type="entry name" value="P3 PROTEIN"/>
    <property type="match status" value="1"/>
</dbReference>
<organism evidence="6 7">
    <name type="scientific">Phytomonospora endophytica</name>
    <dbReference type="NCBI Taxonomy" id="714109"/>
    <lineage>
        <taxon>Bacteria</taxon>
        <taxon>Bacillati</taxon>
        <taxon>Actinomycetota</taxon>
        <taxon>Actinomycetes</taxon>
        <taxon>Micromonosporales</taxon>
        <taxon>Micromonosporaceae</taxon>
        <taxon>Phytomonospora</taxon>
    </lineage>
</organism>
<dbReference type="PANTHER" id="PTHR10361">
    <property type="entry name" value="SODIUM-BILE ACID COTRANSPORTER"/>
    <property type="match status" value="1"/>
</dbReference>
<protein>
    <submittedName>
        <fullName evidence="6">BASS family bile acid:Na+ symporter</fullName>
    </submittedName>
</protein>
<dbReference type="InterPro" id="IPR002657">
    <property type="entry name" value="BilAc:Na_symport/Acr3"/>
</dbReference>
<feature type="transmembrane region" description="Helical" evidence="5">
    <location>
        <begin position="194"/>
        <end position="216"/>
    </location>
</feature>
<evidence type="ECO:0000256" key="1">
    <source>
        <dbReference type="ARBA" id="ARBA00004141"/>
    </source>
</evidence>
<gene>
    <name evidence="6" type="ORF">HNR73_001812</name>
</gene>
<reference evidence="6 7" key="1">
    <citation type="submission" date="2020-08" db="EMBL/GenBank/DDBJ databases">
        <title>Genomic Encyclopedia of Type Strains, Phase IV (KMG-IV): sequencing the most valuable type-strain genomes for metagenomic binning, comparative biology and taxonomic classification.</title>
        <authorList>
            <person name="Goeker M."/>
        </authorList>
    </citation>
    <scope>NUCLEOTIDE SEQUENCE [LARGE SCALE GENOMIC DNA]</scope>
    <source>
        <strain evidence="6 7">YIM 65646</strain>
    </source>
</reference>
<feature type="transmembrane region" description="Helical" evidence="5">
    <location>
        <begin position="6"/>
        <end position="26"/>
    </location>
</feature>
<dbReference type="InterPro" id="IPR004710">
    <property type="entry name" value="Bilac:Na_transpt"/>
</dbReference>
<keyword evidence="2 5" id="KW-0812">Transmembrane</keyword>
<comment type="subcellular location">
    <subcellularLocation>
        <location evidence="1">Membrane</location>
        <topology evidence="1">Multi-pass membrane protein</topology>
    </subcellularLocation>
</comment>
<dbReference type="Pfam" id="PF01758">
    <property type="entry name" value="SBF"/>
    <property type="match status" value="1"/>
</dbReference>
<feature type="transmembrane region" description="Helical" evidence="5">
    <location>
        <begin position="93"/>
        <end position="117"/>
    </location>
</feature>